<evidence type="ECO:0000256" key="6">
    <source>
        <dbReference type="ARBA" id="ARBA00022816"/>
    </source>
</evidence>
<dbReference type="InterPro" id="IPR037177">
    <property type="entry name" value="DLC_sf"/>
</dbReference>
<keyword evidence="9" id="KW-0539">Nucleus</keyword>
<dbReference type="Pfam" id="PF01221">
    <property type="entry name" value="Dynein_light"/>
    <property type="match status" value="1"/>
</dbReference>
<dbReference type="STRING" id="9009.A0A226NAW5"/>
<gene>
    <name evidence="11" type="ORF">ASZ78_008704</name>
</gene>
<organism evidence="11 12">
    <name type="scientific">Callipepla squamata</name>
    <name type="common">Scaled quail</name>
    <dbReference type="NCBI Taxonomy" id="9009"/>
    <lineage>
        <taxon>Eukaryota</taxon>
        <taxon>Metazoa</taxon>
        <taxon>Chordata</taxon>
        <taxon>Craniata</taxon>
        <taxon>Vertebrata</taxon>
        <taxon>Euteleostomi</taxon>
        <taxon>Archelosauria</taxon>
        <taxon>Archosauria</taxon>
        <taxon>Dinosauria</taxon>
        <taxon>Saurischia</taxon>
        <taxon>Theropoda</taxon>
        <taxon>Coelurosauria</taxon>
        <taxon>Aves</taxon>
        <taxon>Neognathae</taxon>
        <taxon>Galloanserae</taxon>
        <taxon>Galliformes</taxon>
        <taxon>Odontophoridae</taxon>
        <taxon>Callipepla</taxon>
    </lineage>
</organism>
<evidence type="ECO:0000313" key="11">
    <source>
        <dbReference type="EMBL" id="OXB64628.1"/>
    </source>
</evidence>
<evidence type="ECO:0000256" key="3">
    <source>
        <dbReference type="ARBA" id="ARBA00022448"/>
    </source>
</evidence>
<dbReference type="SMART" id="SM01375">
    <property type="entry name" value="Dynein_light"/>
    <property type="match status" value="1"/>
</dbReference>
<comment type="subcellular location">
    <subcellularLocation>
        <location evidence="2 10">Cytoplasm</location>
        <location evidence="2 10">Cytoskeleton</location>
    </subcellularLocation>
    <subcellularLocation>
        <location evidence="1">Nucleus</location>
    </subcellularLocation>
</comment>
<evidence type="ECO:0000256" key="8">
    <source>
        <dbReference type="ARBA" id="ARBA00023212"/>
    </source>
</evidence>
<dbReference type="PANTHER" id="PTHR11886:SF91">
    <property type="entry name" value="DYNEIN LIGHT CHAIN 1, CYTOPLASMIC"/>
    <property type="match status" value="1"/>
</dbReference>
<dbReference type="GO" id="GO:0015031">
    <property type="term" value="P:protein transport"/>
    <property type="evidence" value="ECO:0007669"/>
    <property type="project" value="UniProtKB-KW"/>
</dbReference>
<evidence type="ECO:0000256" key="4">
    <source>
        <dbReference type="ARBA" id="ARBA00022490"/>
    </source>
</evidence>
<protein>
    <recommendedName>
        <fullName evidence="10">Dynein light chain</fullName>
    </recommendedName>
</protein>
<dbReference type="GO" id="GO:0045505">
    <property type="term" value="F:dynein intermediate chain binding"/>
    <property type="evidence" value="ECO:0007669"/>
    <property type="project" value="TreeGrafter"/>
</dbReference>
<name>A0A226NAW5_CALSU</name>
<dbReference type="CDD" id="cd21452">
    <property type="entry name" value="DLC-like_DYNLL1_DYNLL2"/>
    <property type="match status" value="1"/>
</dbReference>
<keyword evidence="12" id="KW-1185">Reference proteome</keyword>
<evidence type="ECO:0000256" key="5">
    <source>
        <dbReference type="ARBA" id="ARBA00022701"/>
    </source>
</evidence>
<keyword evidence="3" id="KW-0813">Transport</keyword>
<dbReference type="GO" id="GO:0005929">
    <property type="term" value="C:cilium"/>
    <property type="evidence" value="ECO:0007669"/>
    <property type="project" value="GOC"/>
</dbReference>
<comment type="similarity">
    <text evidence="10">Belongs to the dynein light chain family.</text>
</comment>
<keyword evidence="7" id="KW-0653">Protein transport</keyword>
<comment type="caution">
    <text evidence="11">The sequence shown here is derived from an EMBL/GenBank/DDBJ whole genome shotgun (WGS) entry which is preliminary data.</text>
</comment>
<keyword evidence="5 10" id="KW-0493">Microtubule</keyword>
<evidence type="ECO:0000256" key="1">
    <source>
        <dbReference type="ARBA" id="ARBA00004123"/>
    </source>
</evidence>
<evidence type="ECO:0000256" key="7">
    <source>
        <dbReference type="ARBA" id="ARBA00022927"/>
    </source>
</evidence>
<sequence length="89" mass="10312">MGEEKVVIKDTDMAEEMQQLAVQCATVAVGKYSVEREIAAFIKREFERRYSPTWQCVVGRTFGSYVSHETERFIFFAVRDLHVLLFKTG</sequence>
<dbReference type="PANTHER" id="PTHR11886">
    <property type="entry name" value="DYNEIN LIGHT CHAIN"/>
    <property type="match status" value="1"/>
</dbReference>
<dbReference type="FunFam" id="3.30.740.10:FF:000005">
    <property type="entry name" value="Dynein light chain"/>
    <property type="match status" value="1"/>
</dbReference>
<dbReference type="AlphaFoldDB" id="A0A226NAW5"/>
<dbReference type="GO" id="GO:0044458">
    <property type="term" value="P:motile cilium assembly"/>
    <property type="evidence" value="ECO:0007669"/>
    <property type="project" value="TreeGrafter"/>
</dbReference>
<dbReference type="OrthoDB" id="10033309at2759"/>
<proteinExistence type="inferred from homology"/>
<keyword evidence="6" id="KW-0509">mRNA transport</keyword>
<reference evidence="11 12" key="1">
    <citation type="submission" date="2016-07" db="EMBL/GenBank/DDBJ databases">
        <title>Disparate Historic Effective Population Sizes Predicted by Modern Levels of Genome Diversity for the Scaled Quail (Callipepla squamata) and the Northern Bobwhite (Colinus virginianus): Inferences from First and Second Generation Draft Genome Assemblies for Sympatric New World Quail.</title>
        <authorList>
            <person name="Oldeschulte D.L."/>
            <person name="Halley Y.A."/>
            <person name="Bhattarai E.K."/>
            <person name="Brashear W.A."/>
            <person name="Hill J."/>
            <person name="Metz R.P."/>
            <person name="Johnson C.D."/>
            <person name="Rollins D."/>
            <person name="Peterson M.J."/>
            <person name="Bickhart D.M."/>
            <person name="Decker J.E."/>
            <person name="Seabury C.M."/>
        </authorList>
    </citation>
    <scope>NUCLEOTIDE SEQUENCE [LARGE SCALE GENOMIC DNA]</scope>
    <source>
        <strain evidence="11 12">Texas</strain>
        <tissue evidence="11">Leg muscle</tissue>
    </source>
</reference>
<dbReference type="Proteomes" id="UP000198323">
    <property type="component" value="Unassembled WGS sequence"/>
</dbReference>
<evidence type="ECO:0000313" key="12">
    <source>
        <dbReference type="Proteomes" id="UP000198323"/>
    </source>
</evidence>
<dbReference type="GO" id="GO:0005868">
    <property type="term" value="C:cytoplasmic dynein complex"/>
    <property type="evidence" value="ECO:0007669"/>
    <property type="project" value="TreeGrafter"/>
</dbReference>
<dbReference type="EMBL" id="MCFN01000114">
    <property type="protein sequence ID" value="OXB64628.1"/>
    <property type="molecule type" value="Genomic_DNA"/>
</dbReference>
<dbReference type="GO" id="GO:0005634">
    <property type="term" value="C:nucleus"/>
    <property type="evidence" value="ECO:0007669"/>
    <property type="project" value="UniProtKB-SubCell"/>
</dbReference>
<dbReference type="InterPro" id="IPR001372">
    <property type="entry name" value="Dynein_light_chain_typ-1/2"/>
</dbReference>
<dbReference type="GO" id="GO:0035721">
    <property type="term" value="P:intraciliary retrograde transport"/>
    <property type="evidence" value="ECO:0007669"/>
    <property type="project" value="TreeGrafter"/>
</dbReference>
<accession>A0A226NAW5</accession>
<evidence type="ECO:0000256" key="9">
    <source>
        <dbReference type="ARBA" id="ARBA00023242"/>
    </source>
</evidence>
<evidence type="ECO:0000256" key="2">
    <source>
        <dbReference type="ARBA" id="ARBA00004245"/>
    </source>
</evidence>
<keyword evidence="10" id="KW-0243">Dynein</keyword>
<keyword evidence="8 10" id="KW-0206">Cytoskeleton</keyword>
<dbReference type="GO" id="GO:0051028">
    <property type="term" value="P:mRNA transport"/>
    <property type="evidence" value="ECO:0007669"/>
    <property type="project" value="UniProtKB-KW"/>
</dbReference>
<keyword evidence="4 10" id="KW-0963">Cytoplasm</keyword>
<evidence type="ECO:0000256" key="10">
    <source>
        <dbReference type="RuleBase" id="RU365010"/>
    </source>
</evidence>
<dbReference type="SUPFAM" id="SSF54648">
    <property type="entry name" value="DLC"/>
    <property type="match status" value="1"/>
</dbReference>
<dbReference type="Gene3D" id="3.30.740.10">
    <property type="entry name" value="Protein Inhibitor Of Neuronal Nitric Oxide Synthase"/>
    <property type="match status" value="1"/>
</dbReference>
<keyword evidence="10" id="KW-0505">Motor protein</keyword>
<dbReference type="GO" id="GO:0005874">
    <property type="term" value="C:microtubule"/>
    <property type="evidence" value="ECO:0007669"/>
    <property type="project" value="UniProtKB-KW"/>
</dbReference>